<dbReference type="Proteomes" id="UP001337655">
    <property type="component" value="Unassembled WGS sequence"/>
</dbReference>
<keyword evidence="3" id="KW-1185">Reference proteome</keyword>
<dbReference type="RefSeq" id="XP_064659212.1">
    <property type="nucleotide sequence ID" value="XM_064803087.1"/>
</dbReference>
<gene>
    <name evidence="2" type="ORF">LTR77_005844</name>
</gene>
<dbReference type="InterPro" id="IPR001810">
    <property type="entry name" value="F-box_dom"/>
</dbReference>
<dbReference type="AlphaFoldDB" id="A0AAV9PBW0"/>
<comment type="caution">
    <text evidence="2">The sequence shown here is derived from an EMBL/GenBank/DDBJ whole genome shotgun (WGS) entry which is preliminary data.</text>
</comment>
<dbReference type="InterPro" id="IPR036047">
    <property type="entry name" value="F-box-like_dom_sf"/>
</dbReference>
<dbReference type="Gene3D" id="1.20.1280.50">
    <property type="match status" value="1"/>
</dbReference>
<proteinExistence type="predicted"/>
<dbReference type="SUPFAM" id="SSF81383">
    <property type="entry name" value="F-box domain"/>
    <property type="match status" value="1"/>
</dbReference>
<evidence type="ECO:0000313" key="3">
    <source>
        <dbReference type="Proteomes" id="UP001337655"/>
    </source>
</evidence>
<dbReference type="Pfam" id="PF12937">
    <property type="entry name" value="F-box-like"/>
    <property type="match status" value="1"/>
</dbReference>
<dbReference type="SMART" id="SM00256">
    <property type="entry name" value="FBOX"/>
    <property type="match status" value="1"/>
</dbReference>
<reference evidence="2 3" key="1">
    <citation type="submission" date="2023-08" db="EMBL/GenBank/DDBJ databases">
        <title>Black Yeasts Isolated from many extreme environments.</title>
        <authorList>
            <person name="Coleine C."/>
            <person name="Stajich J.E."/>
            <person name="Selbmann L."/>
        </authorList>
    </citation>
    <scope>NUCLEOTIDE SEQUENCE [LARGE SCALE GENOMIC DNA]</scope>
    <source>
        <strain evidence="2 3">CCFEE 5935</strain>
    </source>
</reference>
<evidence type="ECO:0000313" key="2">
    <source>
        <dbReference type="EMBL" id="KAK5169866.1"/>
    </source>
</evidence>
<sequence length="233" mass="25591">MEPTAPSIRDASAAATTMTSPAVTASFDIAEILEEILTYLSTKELLSAQAVSKQWKEAILASTKLQRTLFLAPENPIKTSRRPYATFHGGWNIVPNGETLEGAKMKKDVNAVILSKSDPPVDGTHDDQNGLYAAFGVSYPDAYPRYPHGSWKDMFLSQPPCTRVGVCVGVPVLTRPGYEYVWPVENPYGVRFGEIIARVCEELHGSDEPCKSCLRQHWANMTVVLGEGVDTPY</sequence>
<feature type="domain" description="F-box" evidence="1">
    <location>
        <begin position="29"/>
        <end position="68"/>
    </location>
</feature>
<dbReference type="GeneID" id="89927185"/>
<dbReference type="CDD" id="cd09917">
    <property type="entry name" value="F-box_SF"/>
    <property type="match status" value="1"/>
</dbReference>
<name>A0AAV9PBW0_9PEZI</name>
<protein>
    <recommendedName>
        <fullName evidence="1">F-box domain-containing protein</fullName>
    </recommendedName>
</protein>
<evidence type="ECO:0000259" key="1">
    <source>
        <dbReference type="SMART" id="SM00256"/>
    </source>
</evidence>
<dbReference type="EMBL" id="JAVRRT010000008">
    <property type="protein sequence ID" value="KAK5169866.1"/>
    <property type="molecule type" value="Genomic_DNA"/>
</dbReference>
<accession>A0AAV9PBW0</accession>
<organism evidence="2 3">
    <name type="scientific">Saxophila tyrrhenica</name>
    <dbReference type="NCBI Taxonomy" id="1690608"/>
    <lineage>
        <taxon>Eukaryota</taxon>
        <taxon>Fungi</taxon>
        <taxon>Dikarya</taxon>
        <taxon>Ascomycota</taxon>
        <taxon>Pezizomycotina</taxon>
        <taxon>Dothideomycetes</taxon>
        <taxon>Dothideomycetidae</taxon>
        <taxon>Mycosphaerellales</taxon>
        <taxon>Extremaceae</taxon>
        <taxon>Saxophila</taxon>
    </lineage>
</organism>